<organism evidence="1 2">
    <name type="scientific">Bacillus salipaludis</name>
    <dbReference type="NCBI Taxonomy" id="2547811"/>
    <lineage>
        <taxon>Bacteria</taxon>
        <taxon>Bacillati</taxon>
        <taxon>Bacillota</taxon>
        <taxon>Bacilli</taxon>
        <taxon>Bacillales</taxon>
        <taxon>Bacillaceae</taxon>
        <taxon>Bacillus</taxon>
    </lineage>
</organism>
<protein>
    <submittedName>
        <fullName evidence="1">Uncharacterized protein</fullName>
    </submittedName>
</protein>
<evidence type="ECO:0000313" key="2">
    <source>
        <dbReference type="Proteomes" id="UP001178888"/>
    </source>
</evidence>
<dbReference type="Proteomes" id="UP001178888">
    <property type="component" value="Unassembled WGS sequence"/>
</dbReference>
<keyword evidence="2" id="KW-1185">Reference proteome</keyword>
<accession>A0AA90R202</accession>
<gene>
    <name evidence="1" type="ORF">RCG21_01710</name>
</gene>
<proteinExistence type="predicted"/>
<evidence type="ECO:0000313" key="1">
    <source>
        <dbReference type="EMBL" id="MDQ6595181.1"/>
    </source>
</evidence>
<reference evidence="1" key="1">
    <citation type="submission" date="2023-08" db="EMBL/GenBank/DDBJ databases">
        <title>Nitrogen cycling bacteria in agricultural field soils.</title>
        <authorList>
            <person name="Jang J."/>
        </authorList>
    </citation>
    <scope>NUCLEOTIDE SEQUENCE</scope>
    <source>
        <strain evidence="1">PS3-36</strain>
    </source>
</reference>
<dbReference type="AlphaFoldDB" id="A0AA90R202"/>
<dbReference type="RefSeq" id="WP_308912830.1">
    <property type="nucleotide sequence ID" value="NZ_JAVGVR010000001.1"/>
</dbReference>
<comment type="caution">
    <text evidence="1">The sequence shown here is derived from an EMBL/GenBank/DDBJ whole genome shotgun (WGS) entry which is preliminary data.</text>
</comment>
<sequence>MLFLVAGKADIWVEVVNKVTKVANNRIPDTKVSVPRFKALLLNENNMNGK</sequence>
<dbReference type="EMBL" id="JAVGVR010000001">
    <property type="protein sequence ID" value="MDQ6595181.1"/>
    <property type="molecule type" value="Genomic_DNA"/>
</dbReference>
<name>A0AA90R202_9BACI</name>